<evidence type="ECO:0000313" key="2">
    <source>
        <dbReference type="EMBL" id="RGB92923.1"/>
    </source>
</evidence>
<feature type="region of interest" description="Disordered" evidence="1">
    <location>
        <begin position="1"/>
        <end position="24"/>
    </location>
</feature>
<sequence length="74" mass="8189">MFYAAAKAGWTHTPRKPQNLSGQSPSILLRKTVRSLKSPTGAFIAALRSQTRTFPRCAWRRSGHTFLHFSSGTG</sequence>
<name>A0A3E2U9Q2_9FIRM</name>
<comment type="caution">
    <text evidence="2">The sequence shown here is derived from an EMBL/GenBank/DDBJ whole genome shotgun (WGS) entry which is preliminary data.</text>
</comment>
<organism evidence="2 3">
    <name type="scientific">Faecalibacterium prausnitzii</name>
    <dbReference type="NCBI Taxonomy" id="853"/>
    <lineage>
        <taxon>Bacteria</taxon>
        <taxon>Bacillati</taxon>
        <taxon>Bacillota</taxon>
        <taxon>Clostridia</taxon>
        <taxon>Eubacteriales</taxon>
        <taxon>Oscillospiraceae</taxon>
        <taxon>Faecalibacterium</taxon>
    </lineage>
</organism>
<dbReference type="AlphaFoldDB" id="A0A3E2U9Q2"/>
<evidence type="ECO:0000313" key="3">
    <source>
        <dbReference type="Proteomes" id="UP000260783"/>
    </source>
</evidence>
<proteinExistence type="predicted"/>
<evidence type="ECO:0000256" key="1">
    <source>
        <dbReference type="SAM" id="MobiDB-lite"/>
    </source>
</evidence>
<protein>
    <submittedName>
        <fullName evidence="2">Uncharacterized protein</fullName>
    </submittedName>
</protein>
<accession>A0A3E2U9Q2</accession>
<dbReference type="EMBL" id="QVEW01000024">
    <property type="protein sequence ID" value="RGB92923.1"/>
    <property type="molecule type" value="Genomic_DNA"/>
</dbReference>
<reference evidence="2 3" key="1">
    <citation type="submission" date="2018-08" db="EMBL/GenBank/DDBJ databases">
        <title>A genome reference for cultivated species of the human gut microbiota.</title>
        <authorList>
            <person name="Zou Y."/>
            <person name="Xue W."/>
            <person name="Luo G."/>
        </authorList>
    </citation>
    <scope>NUCLEOTIDE SEQUENCE [LARGE SCALE GENOMIC DNA]</scope>
    <source>
        <strain evidence="2 3">AF29-11BH</strain>
    </source>
</reference>
<dbReference type="Proteomes" id="UP000260783">
    <property type="component" value="Unassembled WGS sequence"/>
</dbReference>
<gene>
    <name evidence="2" type="ORF">DWZ04_14915</name>
</gene>